<dbReference type="AlphaFoldDB" id="A0A1H6EVM2"/>
<proteinExistence type="predicted"/>
<gene>
    <name evidence="2" type="ORF">SAMN05444920_11916</name>
</gene>
<sequence>MPGPLTITSWGAPRACETPARPRGFATGGTLASERPWTWTSPGTTESSRLVPYARTGRSKVAWKYT</sequence>
<accession>A0A1H6EVM2</accession>
<feature type="region of interest" description="Disordered" evidence="1">
    <location>
        <begin position="1"/>
        <end position="45"/>
    </location>
</feature>
<keyword evidence="3" id="KW-1185">Reference proteome</keyword>
<dbReference type="Proteomes" id="UP000236732">
    <property type="component" value="Unassembled WGS sequence"/>
</dbReference>
<reference evidence="2 3" key="1">
    <citation type="submission" date="2016-10" db="EMBL/GenBank/DDBJ databases">
        <authorList>
            <person name="de Groot N.N."/>
        </authorList>
    </citation>
    <scope>NUCLEOTIDE SEQUENCE [LARGE SCALE GENOMIC DNA]</scope>
    <source>
        <strain evidence="2 3">CGMCC 4.7037</strain>
    </source>
</reference>
<name>A0A1H6EVM2_9ACTN</name>
<protein>
    <submittedName>
        <fullName evidence="2">Uncharacterized protein</fullName>
    </submittedName>
</protein>
<evidence type="ECO:0000313" key="2">
    <source>
        <dbReference type="EMBL" id="SEH01086.1"/>
    </source>
</evidence>
<organism evidence="2 3">
    <name type="scientific">Nonomuraea solani</name>
    <dbReference type="NCBI Taxonomy" id="1144553"/>
    <lineage>
        <taxon>Bacteria</taxon>
        <taxon>Bacillati</taxon>
        <taxon>Actinomycetota</taxon>
        <taxon>Actinomycetes</taxon>
        <taxon>Streptosporangiales</taxon>
        <taxon>Streptosporangiaceae</taxon>
        <taxon>Nonomuraea</taxon>
    </lineage>
</organism>
<evidence type="ECO:0000256" key="1">
    <source>
        <dbReference type="SAM" id="MobiDB-lite"/>
    </source>
</evidence>
<dbReference type="EMBL" id="FNVT01000019">
    <property type="protein sequence ID" value="SEH01086.1"/>
    <property type="molecule type" value="Genomic_DNA"/>
</dbReference>
<evidence type="ECO:0000313" key="3">
    <source>
        <dbReference type="Proteomes" id="UP000236732"/>
    </source>
</evidence>